<gene>
    <name evidence="1" type="ORF">PHABIO_425</name>
</gene>
<evidence type="ECO:0000313" key="1">
    <source>
        <dbReference type="EMBL" id="ARV77056.1"/>
    </source>
</evidence>
<evidence type="ECO:0000313" key="2">
    <source>
        <dbReference type="Proteomes" id="UP000225448"/>
    </source>
</evidence>
<dbReference type="Proteomes" id="UP000225448">
    <property type="component" value="Segment"/>
</dbReference>
<accession>A0A1Y0SZF7</accession>
<dbReference type="EMBL" id="MF042360">
    <property type="protein sequence ID" value="ARV77056.1"/>
    <property type="molecule type" value="Genomic_DNA"/>
</dbReference>
<sequence length="119" mass="13441">MNSLKLYLCQPRFDLMTDKEKQLAPEYDCYRGYVIAATSQEEALYNCPRRDIAIRDNTCEGLLDSGLPVFADEYNAFIKQGGEVRDDNGQVLWTAKSIGLADMSQYKLLDIVISDFKAG</sequence>
<protein>
    <submittedName>
        <fullName evidence="1">Uncharacterized protein</fullName>
    </submittedName>
</protein>
<organism evidence="1 2">
    <name type="scientific">Pseudomonas phage Phabio</name>
    <dbReference type="NCBI Taxonomy" id="2006668"/>
    <lineage>
        <taxon>Viruses</taxon>
        <taxon>Duplodnaviria</taxon>
        <taxon>Heunggongvirae</taxon>
        <taxon>Uroviricota</taxon>
        <taxon>Caudoviricetes</taxon>
        <taxon>Chimalliviridae</taxon>
        <taxon>Phabiovirus</taxon>
        <taxon>Phabiovirus phabio</taxon>
    </lineage>
</organism>
<name>A0A1Y0SZF7_9CAUD</name>
<keyword evidence="2" id="KW-1185">Reference proteome</keyword>
<reference evidence="1 2" key="1">
    <citation type="submission" date="2017-05" db="EMBL/GenBank/DDBJ databases">
        <authorList>
            <person name="Song R."/>
            <person name="Chenine A.L."/>
            <person name="Ruprecht R.M."/>
        </authorList>
    </citation>
    <scope>NUCLEOTIDE SEQUENCE [LARGE SCALE GENOMIC DNA]</scope>
</reference>
<proteinExistence type="predicted"/>